<reference evidence="7 8" key="1">
    <citation type="journal article" date="2019" name="Nat. Plants">
        <title>Genome sequencing of Musa balbisiana reveals subgenome evolution and function divergence in polyploid bananas.</title>
        <authorList>
            <person name="Yao X."/>
        </authorList>
    </citation>
    <scope>NUCLEOTIDE SEQUENCE [LARGE SCALE GENOMIC DNA]</scope>
    <source>
        <strain evidence="8">cv. DH-PKW</strain>
        <tissue evidence="7">Leaves</tissue>
    </source>
</reference>
<dbReference type="STRING" id="52838.A0A4S8IU92"/>
<dbReference type="AlphaFoldDB" id="A0A4S8IU92"/>
<comment type="similarity">
    <text evidence="1 3">Belongs to the UDP-glycosyltransferase family.</text>
</comment>
<dbReference type="Gene3D" id="3.40.50.2000">
    <property type="entry name" value="Glycogen Phosphorylase B"/>
    <property type="match status" value="2"/>
</dbReference>
<feature type="region of interest" description="Disordered" evidence="5">
    <location>
        <begin position="437"/>
        <end position="467"/>
    </location>
</feature>
<keyword evidence="3" id="KW-0328">Glycosyltransferase</keyword>
<sequence>MTNQTTVNGGNGAKPHFVLVPFLEQGHIIPMVDMAHVLAGRGAHVSFLTTRLNALRIKLIIERAEESRLPIEFVALCFPCAEVGLPQGTENADALTSHDHLDTFLRACAMLREPLTSHLRRHHLPPSCVISDALYTWTGDMARELGVPRLVFNGYGCFTLLARYILHRENVYEQGIDESQMLDLPGFPHRLQIRKAQAPGNFMGPRLQRFRCEVMEEESRADGVVVNTFDDIEAPYVESYQKAMGKRVWTIGPLWRLCGGDATYMAARGNKAAIDENECIRWLDSMKPSSVIYVSFGSLVSSTLQQITEIGMGLETSGSPFIWVIRPRKQAAEVERWLSEEFEERVRSRGLVIRGWAPQMVILSHPAVGGFVTHCGWNSILEGMSAGLPMVTWPHFGDQFLNQKLVVQVLRVGVAVGVENSGVLVKREEVEKAVSELMGGGEEGEARRKRSRELKESAKRAAERGGSSHDNIDMLIQQIHGSSIDRCVM</sequence>
<organism evidence="7 8">
    <name type="scientific">Musa balbisiana</name>
    <name type="common">Banana</name>
    <dbReference type="NCBI Taxonomy" id="52838"/>
    <lineage>
        <taxon>Eukaryota</taxon>
        <taxon>Viridiplantae</taxon>
        <taxon>Streptophyta</taxon>
        <taxon>Embryophyta</taxon>
        <taxon>Tracheophyta</taxon>
        <taxon>Spermatophyta</taxon>
        <taxon>Magnoliopsida</taxon>
        <taxon>Liliopsida</taxon>
        <taxon>Zingiberales</taxon>
        <taxon>Musaceae</taxon>
        <taxon>Musa</taxon>
    </lineage>
</organism>
<evidence type="ECO:0000313" key="7">
    <source>
        <dbReference type="EMBL" id="THU52350.1"/>
    </source>
</evidence>
<dbReference type="PANTHER" id="PTHR48047">
    <property type="entry name" value="GLYCOSYLTRANSFERASE"/>
    <property type="match status" value="1"/>
</dbReference>
<dbReference type="Pfam" id="PF26168">
    <property type="entry name" value="Glyco_transf_N"/>
    <property type="match status" value="1"/>
</dbReference>
<proteinExistence type="inferred from homology"/>
<accession>A0A4S8IU92</accession>
<dbReference type="InterPro" id="IPR002213">
    <property type="entry name" value="UDP_glucos_trans"/>
</dbReference>
<name>A0A4S8IU92_MUSBA</name>
<dbReference type="EC" id="2.4.1.-" evidence="4"/>
<dbReference type="GO" id="GO:0035251">
    <property type="term" value="F:UDP-glucosyltransferase activity"/>
    <property type="evidence" value="ECO:0007669"/>
    <property type="project" value="TreeGrafter"/>
</dbReference>
<dbReference type="Proteomes" id="UP000317650">
    <property type="component" value="Chromosome 10"/>
</dbReference>
<feature type="domain" description="Glycosyltransferase N-terminal" evidence="6">
    <location>
        <begin position="18"/>
        <end position="254"/>
    </location>
</feature>
<keyword evidence="8" id="KW-1185">Reference proteome</keyword>
<gene>
    <name evidence="7" type="ORF">C4D60_Mb10t03090</name>
</gene>
<keyword evidence="2 3" id="KW-0808">Transferase</keyword>
<dbReference type="InterPro" id="IPR058980">
    <property type="entry name" value="Glyco_transf_N"/>
</dbReference>
<evidence type="ECO:0000256" key="1">
    <source>
        <dbReference type="ARBA" id="ARBA00009995"/>
    </source>
</evidence>
<dbReference type="FunFam" id="3.40.50.2000:FF:000047">
    <property type="entry name" value="Glycosyltransferase"/>
    <property type="match status" value="1"/>
</dbReference>
<evidence type="ECO:0000256" key="5">
    <source>
        <dbReference type="SAM" id="MobiDB-lite"/>
    </source>
</evidence>
<dbReference type="SUPFAM" id="SSF53756">
    <property type="entry name" value="UDP-Glycosyltransferase/glycogen phosphorylase"/>
    <property type="match status" value="1"/>
</dbReference>
<evidence type="ECO:0000259" key="6">
    <source>
        <dbReference type="Pfam" id="PF26168"/>
    </source>
</evidence>
<dbReference type="PROSITE" id="PS00375">
    <property type="entry name" value="UDPGT"/>
    <property type="match status" value="1"/>
</dbReference>
<evidence type="ECO:0000256" key="4">
    <source>
        <dbReference type="RuleBase" id="RU362057"/>
    </source>
</evidence>
<feature type="compositionally biased region" description="Basic and acidic residues" evidence="5">
    <location>
        <begin position="453"/>
        <end position="467"/>
    </location>
</feature>
<comment type="caution">
    <text evidence="7">The sequence shown here is derived from an EMBL/GenBank/DDBJ whole genome shotgun (WGS) entry which is preliminary data.</text>
</comment>
<evidence type="ECO:0000256" key="2">
    <source>
        <dbReference type="ARBA" id="ARBA00022679"/>
    </source>
</evidence>
<protein>
    <recommendedName>
        <fullName evidence="4">Glycosyltransferase</fullName>
        <ecNumber evidence="4">2.4.1.-</ecNumber>
    </recommendedName>
</protein>
<dbReference type="CDD" id="cd03784">
    <property type="entry name" value="GT1_Gtf-like"/>
    <property type="match status" value="1"/>
</dbReference>
<dbReference type="PANTHER" id="PTHR48047:SF182">
    <property type="entry name" value="GLYCOSYLTRANSFERASE"/>
    <property type="match status" value="1"/>
</dbReference>
<dbReference type="InterPro" id="IPR035595">
    <property type="entry name" value="UDP_glycos_trans_CS"/>
</dbReference>
<dbReference type="Pfam" id="PF00201">
    <property type="entry name" value="UDPGT"/>
    <property type="match status" value="1"/>
</dbReference>
<evidence type="ECO:0000256" key="3">
    <source>
        <dbReference type="RuleBase" id="RU003718"/>
    </source>
</evidence>
<dbReference type="EMBL" id="PYDT01000008">
    <property type="protein sequence ID" value="THU52350.1"/>
    <property type="molecule type" value="Genomic_DNA"/>
</dbReference>
<evidence type="ECO:0000313" key="8">
    <source>
        <dbReference type="Proteomes" id="UP000317650"/>
    </source>
</evidence>